<comment type="caution">
    <text evidence="2">The sequence shown here is derived from an EMBL/GenBank/DDBJ whole genome shotgun (WGS) entry which is preliminary data.</text>
</comment>
<dbReference type="Proteomes" id="UP000235145">
    <property type="component" value="Unassembled WGS sequence"/>
</dbReference>
<evidence type="ECO:0000313" key="2">
    <source>
        <dbReference type="EMBL" id="KAJ0192765.1"/>
    </source>
</evidence>
<proteinExistence type="predicted"/>
<feature type="transmembrane region" description="Helical" evidence="1">
    <location>
        <begin position="73"/>
        <end position="93"/>
    </location>
</feature>
<keyword evidence="1" id="KW-0812">Transmembrane</keyword>
<evidence type="ECO:0000256" key="1">
    <source>
        <dbReference type="SAM" id="Phobius"/>
    </source>
</evidence>
<protein>
    <submittedName>
        <fullName evidence="2">Uncharacterized protein</fullName>
    </submittedName>
</protein>
<organism evidence="2 3">
    <name type="scientific">Lactuca sativa</name>
    <name type="common">Garden lettuce</name>
    <dbReference type="NCBI Taxonomy" id="4236"/>
    <lineage>
        <taxon>Eukaryota</taxon>
        <taxon>Viridiplantae</taxon>
        <taxon>Streptophyta</taxon>
        <taxon>Embryophyta</taxon>
        <taxon>Tracheophyta</taxon>
        <taxon>Spermatophyta</taxon>
        <taxon>Magnoliopsida</taxon>
        <taxon>eudicotyledons</taxon>
        <taxon>Gunneridae</taxon>
        <taxon>Pentapetalae</taxon>
        <taxon>asterids</taxon>
        <taxon>campanulids</taxon>
        <taxon>Asterales</taxon>
        <taxon>Asteraceae</taxon>
        <taxon>Cichorioideae</taxon>
        <taxon>Cichorieae</taxon>
        <taxon>Lactucinae</taxon>
        <taxon>Lactuca</taxon>
    </lineage>
</organism>
<keyword evidence="1" id="KW-1133">Transmembrane helix</keyword>
<dbReference type="AlphaFoldDB" id="A0A9R1UTR4"/>
<name>A0A9R1UTR4_LACSA</name>
<reference evidence="2 3" key="1">
    <citation type="journal article" date="2017" name="Nat. Commun.">
        <title>Genome assembly with in vitro proximity ligation data and whole-genome triplication in lettuce.</title>
        <authorList>
            <person name="Reyes-Chin-Wo S."/>
            <person name="Wang Z."/>
            <person name="Yang X."/>
            <person name="Kozik A."/>
            <person name="Arikit S."/>
            <person name="Song C."/>
            <person name="Xia L."/>
            <person name="Froenicke L."/>
            <person name="Lavelle D.O."/>
            <person name="Truco M.J."/>
            <person name="Xia R."/>
            <person name="Zhu S."/>
            <person name="Xu C."/>
            <person name="Xu H."/>
            <person name="Xu X."/>
            <person name="Cox K."/>
            <person name="Korf I."/>
            <person name="Meyers B.C."/>
            <person name="Michelmore R.W."/>
        </authorList>
    </citation>
    <scope>NUCLEOTIDE SEQUENCE [LARGE SCALE GENOMIC DNA]</scope>
    <source>
        <strain evidence="3">cv. Salinas</strain>
        <tissue evidence="2">Seedlings</tissue>
    </source>
</reference>
<keyword evidence="3" id="KW-1185">Reference proteome</keyword>
<keyword evidence="1" id="KW-0472">Membrane</keyword>
<accession>A0A9R1UTR4</accession>
<dbReference type="EMBL" id="NBSK02000008">
    <property type="protein sequence ID" value="KAJ0192765.1"/>
    <property type="molecule type" value="Genomic_DNA"/>
</dbReference>
<evidence type="ECO:0000313" key="3">
    <source>
        <dbReference type="Proteomes" id="UP000235145"/>
    </source>
</evidence>
<gene>
    <name evidence="2" type="ORF">LSAT_V11C800413120</name>
</gene>
<sequence length="98" mass="11437">MKFHVKFEEIIKVHFEFDQEALQGIMCLVSTIRGKKLSVNNELGFVNGRIPKPYLDHVEMWSPISKSHGKDLVTTWILNVLLLTLLNQCYILLRHKKC</sequence>